<organism evidence="4 5">
    <name type="scientific">Frankia casuarinae (strain DSM 45818 / CECT 9043 / HFP020203 / CcI3)</name>
    <dbReference type="NCBI Taxonomy" id="106370"/>
    <lineage>
        <taxon>Bacteria</taxon>
        <taxon>Bacillati</taxon>
        <taxon>Actinomycetota</taxon>
        <taxon>Actinomycetes</taxon>
        <taxon>Frankiales</taxon>
        <taxon>Frankiaceae</taxon>
        <taxon>Frankia</taxon>
    </lineage>
</organism>
<dbReference type="GO" id="GO:0016787">
    <property type="term" value="F:hydrolase activity"/>
    <property type="evidence" value="ECO:0007669"/>
    <property type="project" value="UniProtKB-KW"/>
</dbReference>
<dbReference type="Pfam" id="PF03747">
    <property type="entry name" value="ADP_ribosyl_GH"/>
    <property type="match status" value="1"/>
</dbReference>
<keyword evidence="2" id="KW-0378">Hydrolase</keyword>
<feature type="binding site" evidence="3">
    <location>
        <position position="229"/>
    </location>
    <ligand>
        <name>Mg(2+)</name>
        <dbReference type="ChEBI" id="CHEBI:18420"/>
        <label>1</label>
    </ligand>
</feature>
<dbReference type="STRING" id="106370.Francci3_2942"/>
<evidence type="ECO:0000256" key="3">
    <source>
        <dbReference type="PIRSR" id="PIRSR605502-1"/>
    </source>
</evidence>
<dbReference type="eggNOG" id="COG1397">
    <property type="taxonomic scope" value="Bacteria"/>
</dbReference>
<dbReference type="GO" id="GO:0046872">
    <property type="term" value="F:metal ion binding"/>
    <property type="evidence" value="ECO:0007669"/>
    <property type="project" value="UniProtKB-KW"/>
</dbReference>
<feature type="binding site" evidence="3">
    <location>
        <position position="231"/>
    </location>
    <ligand>
        <name>Mg(2+)</name>
        <dbReference type="ChEBI" id="CHEBI:18420"/>
        <label>1</label>
    </ligand>
</feature>
<dbReference type="Gene3D" id="1.10.4080.10">
    <property type="entry name" value="ADP-ribosylation/Crystallin J1"/>
    <property type="match status" value="1"/>
</dbReference>
<dbReference type="PhylomeDB" id="Q2J8U2"/>
<dbReference type="PANTHER" id="PTHR16222:SF24">
    <property type="entry name" value="ADP-RIBOSYLHYDROLASE ARH3"/>
    <property type="match status" value="1"/>
</dbReference>
<gene>
    <name evidence="4" type="ordered locus">Francci3_2942</name>
</gene>
<dbReference type="KEGG" id="fra:Francci3_2942"/>
<dbReference type="PANTHER" id="PTHR16222">
    <property type="entry name" value="ADP-RIBOSYLGLYCOHYDROLASE"/>
    <property type="match status" value="1"/>
</dbReference>
<feature type="binding site" evidence="3">
    <location>
        <position position="232"/>
    </location>
    <ligand>
        <name>Mg(2+)</name>
        <dbReference type="ChEBI" id="CHEBI:18420"/>
        <label>1</label>
    </ligand>
</feature>
<dbReference type="InterPro" id="IPR050792">
    <property type="entry name" value="ADP-ribosylglycohydrolase"/>
</dbReference>
<reference evidence="4 5" key="1">
    <citation type="journal article" date="2007" name="Genome Res.">
        <title>Genome characteristics of facultatively symbiotic Frankia sp. strains reflect host range and host plant biogeography.</title>
        <authorList>
            <person name="Normand P."/>
            <person name="Lapierre P."/>
            <person name="Tisa L.S."/>
            <person name="Gogarten J.P."/>
            <person name="Alloisio N."/>
            <person name="Bagnarol E."/>
            <person name="Bassi C.A."/>
            <person name="Berry A.M."/>
            <person name="Bickhart D.M."/>
            <person name="Choisne N."/>
            <person name="Couloux A."/>
            <person name="Cournoyer B."/>
            <person name="Cruveiller S."/>
            <person name="Daubin V."/>
            <person name="Demange N."/>
            <person name="Francino M.P."/>
            <person name="Goltsman E."/>
            <person name="Huang Y."/>
            <person name="Kopp O.R."/>
            <person name="Labarre L."/>
            <person name="Lapidus A."/>
            <person name="Lavire C."/>
            <person name="Marechal J."/>
            <person name="Martinez M."/>
            <person name="Mastronunzio J.E."/>
            <person name="Mullin B.C."/>
            <person name="Niemann J."/>
            <person name="Pujic P."/>
            <person name="Rawnsley T."/>
            <person name="Rouy Z."/>
            <person name="Schenowitz C."/>
            <person name="Sellstedt A."/>
            <person name="Tavares F."/>
            <person name="Tomkins J.P."/>
            <person name="Vallenet D."/>
            <person name="Valverde C."/>
            <person name="Wall L.G."/>
            <person name="Wang Y."/>
            <person name="Medigue C."/>
            <person name="Benson D.R."/>
        </authorList>
    </citation>
    <scope>NUCLEOTIDE SEQUENCE [LARGE SCALE GENOMIC DNA]</scope>
    <source>
        <strain evidence="5">DSM 45818 / CECT 9043 / CcI3</strain>
    </source>
</reference>
<dbReference type="HOGENOM" id="CLU_024566_7_1_11"/>
<evidence type="ECO:0000313" key="4">
    <source>
        <dbReference type="EMBL" id="ABD12300.1"/>
    </source>
</evidence>
<keyword evidence="3" id="KW-0460">Magnesium</keyword>
<name>Q2J8U2_FRACC</name>
<dbReference type="Proteomes" id="UP000001937">
    <property type="component" value="Chromosome"/>
</dbReference>
<evidence type="ECO:0000256" key="2">
    <source>
        <dbReference type="ARBA" id="ARBA00022801"/>
    </source>
</evidence>
<dbReference type="InterPro" id="IPR036705">
    <property type="entry name" value="Ribosyl_crysJ1_sf"/>
</dbReference>
<comment type="cofactor">
    <cofactor evidence="3">
        <name>Mg(2+)</name>
        <dbReference type="ChEBI" id="CHEBI:18420"/>
    </cofactor>
    <text evidence="3">Binds 2 magnesium ions per subunit.</text>
</comment>
<sequence>MTLFTVEGLIRASVRSRSRGIADPPAVLWRAYQRWLTTQRRTGPAAGEVDGWLAAQQLMYARRAPGNACLSGLGRPEMGTLARPANPDSKGCGAVMRSAPFGLLRRGPETSFDHAVACAVFTHGHPSGYLAAGAFAWIVAAMVDGAGITQATASALGRLSAERDGKEVARALRAALGTAADGAPTAERVESLGAGWVAEEALAIAVYCAVAAPDDPQTALLAAVNHSGDSDSTGAICGNLVGAALGEPALPAAWLKELAGYELVGQVADDLVTEIENTATVSDAFGAATPAWSTRYPGS</sequence>
<dbReference type="EMBL" id="CP000249">
    <property type="protein sequence ID" value="ABD12300.1"/>
    <property type="molecule type" value="Genomic_DNA"/>
</dbReference>
<dbReference type="AlphaFoldDB" id="Q2J8U2"/>
<keyword evidence="5" id="KW-1185">Reference proteome</keyword>
<dbReference type="InterPro" id="IPR005502">
    <property type="entry name" value="Ribosyl_crysJ1"/>
</dbReference>
<accession>Q2J8U2</accession>
<proteinExistence type="inferred from homology"/>
<protein>
    <submittedName>
        <fullName evidence="4">ADP-ribosylation/Crystallin J1</fullName>
    </submittedName>
</protein>
<keyword evidence="3" id="KW-0479">Metal-binding</keyword>
<dbReference type="OrthoDB" id="9798107at2"/>
<dbReference type="SUPFAM" id="SSF101478">
    <property type="entry name" value="ADP-ribosylglycohydrolase"/>
    <property type="match status" value="1"/>
</dbReference>
<evidence type="ECO:0000256" key="1">
    <source>
        <dbReference type="ARBA" id="ARBA00010702"/>
    </source>
</evidence>
<comment type="similarity">
    <text evidence="1">Belongs to the ADP-ribosylglycohydrolase family.</text>
</comment>
<evidence type="ECO:0000313" key="5">
    <source>
        <dbReference type="Proteomes" id="UP000001937"/>
    </source>
</evidence>